<dbReference type="SMART" id="SM00710">
    <property type="entry name" value="PbH1"/>
    <property type="match status" value="6"/>
</dbReference>
<name>A0ABD5WNT6_9EURY</name>
<dbReference type="InterPro" id="IPR039448">
    <property type="entry name" value="Beta_helix"/>
</dbReference>
<protein>
    <submittedName>
        <fullName evidence="3">Right-handed parallel beta-helix repeat-containing protein</fullName>
    </submittedName>
</protein>
<dbReference type="GeneID" id="79304477"/>
<feature type="region of interest" description="Disordered" evidence="1">
    <location>
        <begin position="338"/>
        <end position="386"/>
    </location>
</feature>
<dbReference type="EMBL" id="JBHSZH010000005">
    <property type="protein sequence ID" value="MFC7082141.1"/>
    <property type="molecule type" value="Genomic_DNA"/>
</dbReference>
<sequence length="386" mass="39342">MTDRPTTAVLALVVALAPAFGLLAPAFGLGVAAPASANAGAGAATPTQISGCTTIAEPGEYVLTRDVTNATPNAPRTGLGTCIAVRADDVTLRGDGHAVAAGGSGGQPGVVGVLVGGREPRSNVTVRNLTTTRWGGGVAALGVSGATFRNVSAVDNLGDGFFAERSPGLEVRGGTISGSNTGLFVRNAPGARLADLTVTGNLAGVSVRQSDDATLRNLSVADHSQFGVGLFRSANATLANSTLRDDGFAEVALAHSSDARLLGVSVADAPGWAVYAVRNSTAVGQRVRIGEAGRSFEVRDAALDSAADAPPLPTDRQVVGDPLWRSRPVRTPACRCQWATTPPRSNALGRPRSRCRSGDSTRARAGGASRRRWTPPPTPRRPSSGT</sequence>
<dbReference type="SUPFAM" id="SSF51126">
    <property type="entry name" value="Pectin lyase-like"/>
    <property type="match status" value="1"/>
</dbReference>
<dbReference type="InterPro" id="IPR012334">
    <property type="entry name" value="Pectin_lyas_fold"/>
</dbReference>
<dbReference type="RefSeq" id="WP_276279883.1">
    <property type="nucleotide sequence ID" value="NZ_CP119809.1"/>
</dbReference>
<organism evidence="3 4">
    <name type="scientific">Halorussus caseinilyticus</name>
    <dbReference type="NCBI Taxonomy" id="3034025"/>
    <lineage>
        <taxon>Archaea</taxon>
        <taxon>Methanobacteriati</taxon>
        <taxon>Methanobacteriota</taxon>
        <taxon>Stenosarchaea group</taxon>
        <taxon>Halobacteria</taxon>
        <taxon>Halobacteriales</taxon>
        <taxon>Haladaptataceae</taxon>
        <taxon>Halorussus</taxon>
    </lineage>
</organism>
<reference evidence="3 4" key="1">
    <citation type="journal article" date="2019" name="Int. J. Syst. Evol. Microbiol.">
        <title>The Global Catalogue of Microorganisms (GCM) 10K type strain sequencing project: providing services to taxonomists for standard genome sequencing and annotation.</title>
        <authorList>
            <consortium name="The Broad Institute Genomics Platform"/>
            <consortium name="The Broad Institute Genome Sequencing Center for Infectious Disease"/>
            <person name="Wu L."/>
            <person name="Ma J."/>
        </authorList>
    </citation>
    <scope>NUCLEOTIDE SEQUENCE [LARGE SCALE GENOMIC DNA]</scope>
    <source>
        <strain evidence="3 4">DT72</strain>
    </source>
</reference>
<dbReference type="Proteomes" id="UP001596407">
    <property type="component" value="Unassembled WGS sequence"/>
</dbReference>
<dbReference type="Pfam" id="PF13229">
    <property type="entry name" value="Beta_helix"/>
    <property type="match status" value="1"/>
</dbReference>
<comment type="caution">
    <text evidence="3">The sequence shown here is derived from an EMBL/GenBank/DDBJ whole genome shotgun (WGS) entry which is preliminary data.</text>
</comment>
<evidence type="ECO:0000256" key="1">
    <source>
        <dbReference type="SAM" id="MobiDB-lite"/>
    </source>
</evidence>
<gene>
    <name evidence="3" type="ORF">ACFQJ6_20675</name>
</gene>
<accession>A0ABD5WNT6</accession>
<dbReference type="AlphaFoldDB" id="A0ABD5WNT6"/>
<dbReference type="InterPro" id="IPR011050">
    <property type="entry name" value="Pectin_lyase_fold/virulence"/>
</dbReference>
<dbReference type="Gene3D" id="2.160.20.10">
    <property type="entry name" value="Single-stranded right-handed beta-helix, Pectin lyase-like"/>
    <property type="match status" value="1"/>
</dbReference>
<proteinExistence type="predicted"/>
<evidence type="ECO:0000313" key="4">
    <source>
        <dbReference type="Proteomes" id="UP001596407"/>
    </source>
</evidence>
<evidence type="ECO:0000259" key="2">
    <source>
        <dbReference type="Pfam" id="PF13229"/>
    </source>
</evidence>
<dbReference type="InterPro" id="IPR006626">
    <property type="entry name" value="PbH1"/>
</dbReference>
<feature type="domain" description="Right handed beta helix" evidence="2">
    <location>
        <begin position="121"/>
        <end position="258"/>
    </location>
</feature>
<evidence type="ECO:0000313" key="3">
    <source>
        <dbReference type="EMBL" id="MFC7082141.1"/>
    </source>
</evidence>
<keyword evidence="4" id="KW-1185">Reference proteome</keyword>